<feature type="region of interest" description="Disordered" evidence="1">
    <location>
        <begin position="1"/>
        <end position="25"/>
    </location>
</feature>
<dbReference type="AlphaFoldDB" id="D7T538"/>
<dbReference type="OMA" id="CHYCSGP"/>
<reference evidence="3" key="1">
    <citation type="journal article" date="2007" name="Nature">
        <title>The grapevine genome sequence suggests ancestral hexaploidization in major angiosperm phyla.</title>
        <authorList>
            <consortium name="The French-Italian Public Consortium for Grapevine Genome Characterization."/>
            <person name="Jaillon O."/>
            <person name="Aury J.-M."/>
            <person name="Noel B."/>
            <person name="Policriti A."/>
            <person name="Clepet C."/>
            <person name="Casagrande A."/>
            <person name="Choisne N."/>
            <person name="Aubourg S."/>
            <person name="Vitulo N."/>
            <person name="Jubin C."/>
            <person name="Vezzi A."/>
            <person name="Legeai F."/>
            <person name="Hugueney P."/>
            <person name="Dasilva C."/>
            <person name="Horner D."/>
            <person name="Mica E."/>
            <person name="Jublot D."/>
            <person name="Poulain J."/>
            <person name="Bruyere C."/>
            <person name="Billault A."/>
            <person name="Segurens B."/>
            <person name="Gouyvenoux M."/>
            <person name="Ugarte E."/>
            <person name="Cattonaro F."/>
            <person name="Anthouard V."/>
            <person name="Vico V."/>
            <person name="Del Fabbro C."/>
            <person name="Alaux M."/>
            <person name="Di Gaspero G."/>
            <person name="Dumas V."/>
            <person name="Felice N."/>
            <person name="Paillard S."/>
            <person name="Juman I."/>
            <person name="Moroldo M."/>
            <person name="Scalabrin S."/>
            <person name="Canaguier A."/>
            <person name="Le Clainche I."/>
            <person name="Malacrida G."/>
            <person name="Durand E."/>
            <person name="Pesole G."/>
            <person name="Laucou V."/>
            <person name="Chatelet P."/>
            <person name="Merdinoglu D."/>
            <person name="Delledonne M."/>
            <person name="Pezzotti M."/>
            <person name="Lecharny A."/>
            <person name="Scarpelli C."/>
            <person name="Artiguenave F."/>
            <person name="Pe M.E."/>
            <person name="Valle G."/>
            <person name="Morgante M."/>
            <person name="Caboche M."/>
            <person name="Adam-Blondon A.-F."/>
            <person name="Weissenbach J."/>
            <person name="Quetier F."/>
            <person name="Wincker P."/>
        </authorList>
    </citation>
    <scope>NUCLEOTIDE SEQUENCE [LARGE SCALE GENOMIC DNA]</scope>
    <source>
        <strain evidence="3">cv. Pinot noir / PN40024</strain>
    </source>
</reference>
<dbReference type="PaxDb" id="29760-VIT_11s0149g00250.t01"/>
<organism evidence="2 3">
    <name type="scientific">Vitis vinifera</name>
    <name type="common">Grape</name>
    <dbReference type="NCBI Taxonomy" id="29760"/>
    <lineage>
        <taxon>Eukaryota</taxon>
        <taxon>Viridiplantae</taxon>
        <taxon>Streptophyta</taxon>
        <taxon>Embryophyta</taxon>
        <taxon>Tracheophyta</taxon>
        <taxon>Spermatophyta</taxon>
        <taxon>Magnoliopsida</taxon>
        <taxon>eudicotyledons</taxon>
        <taxon>Gunneridae</taxon>
        <taxon>Pentapetalae</taxon>
        <taxon>rosids</taxon>
        <taxon>Vitales</taxon>
        <taxon>Vitaceae</taxon>
        <taxon>Viteae</taxon>
        <taxon>Vitis</taxon>
    </lineage>
</organism>
<accession>D7T538</accession>
<dbReference type="Proteomes" id="UP000009183">
    <property type="component" value="Chromosome 11"/>
</dbReference>
<evidence type="ECO:0000313" key="2">
    <source>
        <dbReference type="EMBL" id="CBI25620.3"/>
    </source>
</evidence>
<name>D7T538_VITVI</name>
<protein>
    <submittedName>
        <fullName evidence="2">Uncharacterized protein</fullName>
    </submittedName>
</protein>
<evidence type="ECO:0000256" key="1">
    <source>
        <dbReference type="SAM" id="MobiDB-lite"/>
    </source>
</evidence>
<dbReference type="HOGENOM" id="CLU_176580_0_0_1"/>
<feature type="compositionally biased region" description="Low complexity" evidence="1">
    <location>
        <begin position="15"/>
        <end position="25"/>
    </location>
</feature>
<keyword evidence="3" id="KW-1185">Reference proteome</keyword>
<dbReference type="InParanoid" id="D7T538"/>
<gene>
    <name evidence="2" type="ordered locus">VIT_11s0149g00250</name>
</gene>
<evidence type="ECO:0000313" key="3">
    <source>
        <dbReference type="Proteomes" id="UP000009183"/>
    </source>
</evidence>
<proteinExistence type="predicted"/>
<sequence>MDPHQHQPIGQVDETSPSSSNTAATSCHYCSGPTTCPSPPAWSDISLPPHYRPIRAPTINLPPTTKFIELVNLSNPLPRNQNFPQNPKINH</sequence>
<dbReference type="EMBL" id="FN595516">
    <property type="protein sequence ID" value="CBI25620.3"/>
    <property type="molecule type" value="Genomic_DNA"/>
</dbReference>